<dbReference type="EMBL" id="JABFTP020000062">
    <property type="protein sequence ID" value="KAL3273319.1"/>
    <property type="molecule type" value="Genomic_DNA"/>
</dbReference>
<comment type="caution">
    <text evidence="1">The sequence shown here is derived from an EMBL/GenBank/DDBJ whole genome shotgun (WGS) entry which is preliminary data.</text>
</comment>
<evidence type="ECO:0000313" key="2">
    <source>
        <dbReference type="Proteomes" id="UP001516400"/>
    </source>
</evidence>
<proteinExistence type="predicted"/>
<evidence type="ECO:0000313" key="1">
    <source>
        <dbReference type="EMBL" id="KAL3273319.1"/>
    </source>
</evidence>
<reference evidence="1 2" key="1">
    <citation type="journal article" date="2021" name="BMC Biol.">
        <title>Horizontally acquired antibacterial genes associated with adaptive radiation of ladybird beetles.</title>
        <authorList>
            <person name="Li H.S."/>
            <person name="Tang X.F."/>
            <person name="Huang Y.H."/>
            <person name="Xu Z.Y."/>
            <person name="Chen M.L."/>
            <person name="Du X.Y."/>
            <person name="Qiu B.Y."/>
            <person name="Chen P.T."/>
            <person name="Zhang W."/>
            <person name="Slipinski A."/>
            <person name="Escalona H.E."/>
            <person name="Waterhouse R.M."/>
            <person name="Zwick A."/>
            <person name="Pang H."/>
        </authorList>
    </citation>
    <scope>NUCLEOTIDE SEQUENCE [LARGE SCALE GENOMIC DNA]</scope>
    <source>
        <strain evidence="1">SYSU2018</strain>
    </source>
</reference>
<dbReference type="PANTHER" id="PTHR33480:SF1">
    <property type="entry name" value="TYR RECOMBINASE DOMAIN-CONTAINING PROTEIN"/>
    <property type="match status" value="1"/>
</dbReference>
<sequence length="225" mass="26341">MNHLHRLPKRLKKDSTGIMKRILVYKLLKLSPECKERLALVSSMRKQGYLYMRTDKNIEIPVRRLKQIDNSVTKYFVCTYCLDQYSKQFLYRYVRICKQRPATAERGSRNCLARSQTFLATLKSKNQDFLQSSRIKEEVFGLRRADDISYTAKSDPLICLYGETLLKKHKRQQICTTVSNKMREIARMLIALRDISSSVHMFFDAMKPGMFQDIITATKVISGYD</sequence>
<dbReference type="PANTHER" id="PTHR33480">
    <property type="entry name" value="SET DOMAIN-CONTAINING PROTEIN-RELATED"/>
    <property type="match status" value="1"/>
</dbReference>
<dbReference type="AlphaFoldDB" id="A0ABD2N4S2"/>
<dbReference type="Proteomes" id="UP001516400">
    <property type="component" value="Unassembled WGS sequence"/>
</dbReference>
<name>A0ABD2N4S2_9CUCU</name>
<gene>
    <name evidence="1" type="ORF">HHI36_014768</name>
</gene>
<organism evidence="1 2">
    <name type="scientific">Cryptolaemus montrouzieri</name>
    <dbReference type="NCBI Taxonomy" id="559131"/>
    <lineage>
        <taxon>Eukaryota</taxon>
        <taxon>Metazoa</taxon>
        <taxon>Ecdysozoa</taxon>
        <taxon>Arthropoda</taxon>
        <taxon>Hexapoda</taxon>
        <taxon>Insecta</taxon>
        <taxon>Pterygota</taxon>
        <taxon>Neoptera</taxon>
        <taxon>Endopterygota</taxon>
        <taxon>Coleoptera</taxon>
        <taxon>Polyphaga</taxon>
        <taxon>Cucujiformia</taxon>
        <taxon>Coccinelloidea</taxon>
        <taxon>Coccinellidae</taxon>
        <taxon>Scymninae</taxon>
        <taxon>Scymnini</taxon>
        <taxon>Cryptolaemus</taxon>
    </lineage>
</organism>
<accession>A0ABD2N4S2</accession>
<protein>
    <submittedName>
        <fullName evidence="1">Uncharacterized protein</fullName>
    </submittedName>
</protein>
<keyword evidence="2" id="KW-1185">Reference proteome</keyword>